<keyword evidence="2 7" id="KW-0732">Signal</keyword>
<dbReference type="Pfam" id="PF04916">
    <property type="entry name" value="Phospholip_B"/>
    <property type="match status" value="1"/>
</dbReference>
<evidence type="ECO:0000256" key="2">
    <source>
        <dbReference type="ARBA" id="ARBA00022729"/>
    </source>
</evidence>
<comment type="function">
    <text evidence="7">Putative phospholipase.</text>
</comment>
<organism evidence="9 10">
    <name type="scientific">Durusdinium trenchii</name>
    <dbReference type="NCBI Taxonomy" id="1381693"/>
    <lineage>
        <taxon>Eukaryota</taxon>
        <taxon>Sar</taxon>
        <taxon>Alveolata</taxon>
        <taxon>Dinophyceae</taxon>
        <taxon>Suessiales</taxon>
        <taxon>Symbiodiniaceae</taxon>
        <taxon>Durusdinium</taxon>
    </lineage>
</organism>
<dbReference type="PANTHER" id="PTHR12370">
    <property type="entry name" value="PHOSPHOLIPASE B-RELATED"/>
    <property type="match status" value="1"/>
</dbReference>
<evidence type="ECO:0000256" key="1">
    <source>
        <dbReference type="ARBA" id="ARBA00007835"/>
    </source>
</evidence>
<dbReference type="PANTHER" id="PTHR12370:SF3">
    <property type="entry name" value="PHOSPHOLIPASE B-LIKE 2-RELATED"/>
    <property type="match status" value="1"/>
</dbReference>
<comment type="caution">
    <text evidence="9">The sequence shown here is derived from an EMBL/GenBank/DDBJ whole genome shotgun (WGS) entry which is preliminary data.</text>
</comment>
<evidence type="ECO:0000256" key="5">
    <source>
        <dbReference type="ARBA" id="ARBA00023098"/>
    </source>
</evidence>
<keyword evidence="10" id="KW-1185">Reference proteome</keyword>
<evidence type="ECO:0000256" key="4">
    <source>
        <dbReference type="ARBA" id="ARBA00022963"/>
    </source>
</evidence>
<comment type="similarity">
    <text evidence="1 7">Belongs to the phospholipase B-like family.</text>
</comment>
<keyword evidence="6" id="KW-0325">Glycoprotein</keyword>
<gene>
    <name evidence="9" type="ORF">CCMP2556_LOCUS23798</name>
</gene>
<keyword evidence="5 7" id="KW-0443">Lipid metabolism</keyword>
<keyword evidence="3 7" id="KW-0378">Hydrolase</keyword>
<dbReference type="InterPro" id="IPR007000">
    <property type="entry name" value="PLipase_B-like"/>
</dbReference>
<evidence type="ECO:0000256" key="6">
    <source>
        <dbReference type="ARBA" id="ARBA00023180"/>
    </source>
</evidence>
<accession>A0ABP0M3G5</accession>
<evidence type="ECO:0000256" key="3">
    <source>
        <dbReference type="ARBA" id="ARBA00022801"/>
    </source>
</evidence>
<dbReference type="Proteomes" id="UP001642484">
    <property type="component" value="Unassembled WGS sequence"/>
</dbReference>
<feature type="chain" id="PRO_5044976110" description="Phospholipase B-like" evidence="7">
    <location>
        <begin position="19"/>
        <end position="673"/>
    </location>
</feature>
<dbReference type="Gene3D" id="3.60.60.30">
    <property type="match status" value="1"/>
</dbReference>
<evidence type="ECO:0000256" key="8">
    <source>
        <dbReference type="SAM" id="MobiDB-lite"/>
    </source>
</evidence>
<keyword evidence="4 7" id="KW-0442">Lipid degradation</keyword>
<feature type="signal peptide" evidence="7">
    <location>
        <begin position="1"/>
        <end position="18"/>
    </location>
</feature>
<name>A0ABP0M3G5_9DINO</name>
<reference evidence="9 10" key="1">
    <citation type="submission" date="2024-02" db="EMBL/GenBank/DDBJ databases">
        <authorList>
            <person name="Chen Y."/>
            <person name="Shah S."/>
            <person name="Dougan E. K."/>
            <person name="Thang M."/>
            <person name="Chan C."/>
        </authorList>
    </citation>
    <scope>NUCLEOTIDE SEQUENCE [LARGE SCALE GENOMIC DNA]</scope>
</reference>
<dbReference type="EC" id="3.1.1.-" evidence="7"/>
<dbReference type="EMBL" id="CAXAMN010015358">
    <property type="protein sequence ID" value="CAK9045591.1"/>
    <property type="molecule type" value="Genomic_DNA"/>
</dbReference>
<feature type="region of interest" description="Disordered" evidence="8">
    <location>
        <begin position="640"/>
        <end position="673"/>
    </location>
</feature>
<protein>
    <recommendedName>
        <fullName evidence="7">Phospholipase B-like</fullName>
        <ecNumber evidence="7">3.1.1.-</ecNumber>
    </recommendedName>
</protein>
<evidence type="ECO:0000313" key="9">
    <source>
        <dbReference type="EMBL" id="CAK9045591.1"/>
    </source>
</evidence>
<sequence>MPGRLALLALCWPCLVMGIAPNFPVADVETHSVVLKSAKMSLQKGRVRARPAQGWDLGLGARARHGVAAVVVSSALFEKLEVGSGHCGLASENIDPTQANEREVLFFRRLALDWHGVHKAARDAVAWGSFTDVIDKTGWAVLDIHTAPSANGDTQSYAAGFLEGALTHKRITQHLQNMWGVDFKGYAAGTVPEKIRDFVSANMDWMVSKADGLRGRWACDSSDSEGTSEDFPQPPPVELGMVLLQRYWQTIGYLLAQLHGLADGYEAARDADGSLAEPDAFGMSEDMLMLVMVDTDMDDVVTAVVAEGHFINQHFLHRRHQRRHRMFDPFPEYFDVSGRRHHGHCSALVQVAPDLTDLWVAHATWDEYRGMLRIIKYFDMPLPGVKVQRLAFTADPGGLYSADDFYVLDSKLVVMETTIDNYNRSLWSQIKPESVMTWARAMVANRQATSGDEWTEHQVRHSSGTCNNQWMVVDYKRFEPGKPLKDGVLWISETMPGHSQRGDVTHVLQKRMSWPSYNIPYFEDIWKVGGYEAMQKKTHHPDDFSFDKCPRALMFERARQEGAGSSLSSLMALIRYNRIDDPLARGDACNGISARCDLNPHKHVSYDCFGAIDAKIARWRNFSEDLSFLAVLRLGEGTSVSSPTWGGNERPFSWSEVNPEAPRAQTAQNVRGG</sequence>
<evidence type="ECO:0000313" key="10">
    <source>
        <dbReference type="Proteomes" id="UP001642484"/>
    </source>
</evidence>
<evidence type="ECO:0000256" key="7">
    <source>
        <dbReference type="RuleBase" id="RU364138"/>
    </source>
</evidence>
<proteinExistence type="inferred from homology"/>